<evidence type="ECO:0000313" key="4">
    <source>
        <dbReference type="Proteomes" id="UP000076660"/>
    </source>
</evidence>
<sequence length="440" mass="48717">MSVTATRQGGPPAAAEKPAKQRYLAVDGLRGVCALALLFTHVAMIAGVLGTKELGGTIASTSAVGGFFTGGLQIFAGVFFVLTGMFVYQGFAKSVINGTPRKREGTVIRRVLRLLPAYYAMYFVVLIALNLQQIDSVWDVFRPLALLHIYDWDGWSNGMEITWTVPDMAQFYLLLPLLAWATFKFASRGKTARARAYRMMLPVPLLFAAGIAWLLYSQMNGLGTRALFWYPMGLMPEVAIGMVIAIWLELQKASPNEAPKLLTFAGRHRVLFLGIALTCLLINCARPGSEIGMDDYYSLTALGIFYGLLAILSASLLLSMVAPGPESRVIRAVFTNRVILFVGKISYGVYLWQFAVMHFYLQKPNAYFNGEPMPLMLIRAGTGFWELQLVTLVGTIILSTISYYVLERPLMNWGERVIKRRAARKAAAALPRQREESVPV</sequence>
<feature type="domain" description="Acyltransferase 3" evidence="2">
    <location>
        <begin position="25"/>
        <end position="403"/>
    </location>
</feature>
<keyword evidence="1" id="KW-1133">Transmembrane helix</keyword>
<feature type="transmembrane region" description="Helical" evidence="1">
    <location>
        <begin position="29"/>
        <end position="50"/>
    </location>
</feature>
<feature type="transmembrane region" description="Helical" evidence="1">
    <location>
        <begin position="70"/>
        <end position="91"/>
    </location>
</feature>
<dbReference type="RefSeq" id="WP_063272287.1">
    <property type="nucleotide sequence ID" value="NZ_LQMT02000037.1"/>
</dbReference>
<dbReference type="EMBL" id="LQMT02000037">
    <property type="protein sequence ID" value="ONF63339.1"/>
    <property type="molecule type" value="Genomic_DNA"/>
</dbReference>
<feature type="transmembrane region" description="Helical" evidence="1">
    <location>
        <begin position="199"/>
        <end position="216"/>
    </location>
</feature>
<dbReference type="GO" id="GO:0000271">
    <property type="term" value="P:polysaccharide biosynthetic process"/>
    <property type="evidence" value="ECO:0007669"/>
    <property type="project" value="TreeGrafter"/>
</dbReference>
<evidence type="ECO:0000256" key="1">
    <source>
        <dbReference type="SAM" id="Phobius"/>
    </source>
</evidence>
<proteinExistence type="predicted"/>
<name>A0A1W2LKF4_9PSEU</name>
<gene>
    <name evidence="3" type="ORF">AVR91_0234910</name>
</gene>
<dbReference type="GO" id="GO:0016747">
    <property type="term" value="F:acyltransferase activity, transferring groups other than amino-acyl groups"/>
    <property type="evidence" value="ECO:0007669"/>
    <property type="project" value="InterPro"/>
</dbReference>
<accession>A0A1W2LKF4</accession>
<feature type="transmembrane region" description="Helical" evidence="1">
    <location>
        <begin position="381"/>
        <end position="406"/>
    </location>
</feature>
<keyword evidence="3" id="KW-0808">Transferase</keyword>
<dbReference type="PANTHER" id="PTHR23028:SF53">
    <property type="entry name" value="ACYL_TRANSF_3 DOMAIN-CONTAINING PROTEIN"/>
    <property type="match status" value="1"/>
</dbReference>
<feature type="transmembrane region" description="Helical" evidence="1">
    <location>
        <begin position="169"/>
        <end position="187"/>
    </location>
</feature>
<protein>
    <submittedName>
        <fullName evidence="3">Acyltransferase</fullName>
    </submittedName>
</protein>
<keyword evidence="1" id="KW-0812">Transmembrane</keyword>
<feature type="transmembrane region" description="Helical" evidence="1">
    <location>
        <begin position="111"/>
        <end position="131"/>
    </location>
</feature>
<feature type="transmembrane region" description="Helical" evidence="1">
    <location>
        <begin position="228"/>
        <end position="250"/>
    </location>
</feature>
<dbReference type="OrthoDB" id="5242306at2"/>
<keyword evidence="1" id="KW-0472">Membrane</keyword>
<dbReference type="AlphaFoldDB" id="A0A1W2LKF4"/>
<dbReference type="GO" id="GO:0016020">
    <property type="term" value="C:membrane"/>
    <property type="evidence" value="ECO:0007669"/>
    <property type="project" value="TreeGrafter"/>
</dbReference>
<dbReference type="InterPro" id="IPR002656">
    <property type="entry name" value="Acyl_transf_3_dom"/>
</dbReference>
<organism evidence="3 4">
    <name type="scientific">Amycolatopsis keratiniphila subsp. keratiniphila</name>
    <dbReference type="NCBI Taxonomy" id="227715"/>
    <lineage>
        <taxon>Bacteria</taxon>
        <taxon>Bacillati</taxon>
        <taxon>Actinomycetota</taxon>
        <taxon>Actinomycetes</taxon>
        <taxon>Pseudonocardiales</taxon>
        <taxon>Pseudonocardiaceae</taxon>
        <taxon>Amycolatopsis</taxon>
        <taxon>Amycolatopsis japonica group</taxon>
    </lineage>
</organism>
<dbReference type="PANTHER" id="PTHR23028">
    <property type="entry name" value="ACETYLTRANSFERASE"/>
    <property type="match status" value="1"/>
</dbReference>
<dbReference type="Pfam" id="PF01757">
    <property type="entry name" value="Acyl_transf_3"/>
    <property type="match status" value="1"/>
</dbReference>
<feature type="transmembrane region" description="Helical" evidence="1">
    <location>
        <begin position="270"/>
        <end position="289"/>
    </location>
</feature>
<feature type="transmembrane region" description="Helical" evidence="1">
    <location>
        <begin position="338"/>
        <end position="361"/>
    </location>
</feature>
<keyword evidence="3" id="KW-0012">Acyltransferase</keyword>
<evidence type="ECO:0000259" key="2">
    <source>
        <dbReference type="Pfam" id="PF01757"/>
    </source>
</evidence>
<comment type="caution">
    <text evidence="3">The sequence shown here is derived from an EMBL/GenBank/DDBJ whole genome shotgun (WGS) entry which is preliminary data.</text>
</comment>
<dbReference type="InterPro" id="IPR050879">
    <property type="entry name" value="Acyltransferase_3"/>
</dbReference>
<feature type="transmembrane region" description="Helical" evidence="1">
    <location>
        <begin position="295"/>
        <end position="318"/>
    </location>
</feature>
<dbReference type="Proteomes" id="UP000076660">
    <property type="component" value="Unassembled WGS sequence"/>
</dbReference>
<reference evidence="3 4" key="1">
    <citation type="submission" date="2016-12" db="EMBL/GenBank/DDBJ databases">
        <title>Amycolatopsis keratiniphila subsp. keratiniphila genome sequencing and assembly.</title>
        <authorList>
            <person name="Mayilraj S."/>
            <person name="Kaur N."/>
        </authorList>
    </citation>
    <scope>NUCLEOTIDE SEQUENCE [LARGE SCALE GENOMIC DNA]</scope>
    <source>
        <strain evidence="3 4">DSM 44409</strain>
    </source>
</reference>
<evidence type="ECO:0000313" key="3">
    <source>
        <dbReference type="EMBL" id="ONF63339.1"/>
    </source>
</evidence>